<feature type="domain" description="PH" evidence="7">
    <location>
        <begin position="195"/>
        <end position="302"/>
    </location>
</feature>
<evidence type="ECO:0000256" key="2">
    <source>
        <dbReference type="ARBA" id="ARBA00022553"/>
    </source>
</evidence>
<evidence type="ECO:0000256" key="5">
    <source>
        <dbReference type="SAM" id="MobiDB-lite"/>
    </source>
</evidence>
<evidence type="ECO:0000259" key="6">
    <source>
        <dbReference type="PROSITE" id="PS50001"/>
    </source>
</evidence>
<feature type="compositionally biased region" description="Polar residues" evidence="5">
    <location>
        <begin position="370"/>
        <end position="381"/>
    </location>
</feature>
<comment type="caution">
    <text evidence="8">The sequence shown here is derived from an EMBL/GenBank/DDBJ whole genome shotgun (WGS) entry which is preliminary data.</text>
</comment>
<feature type="region of interest" description="Disordered" evidence="5">
    <location>
        <begin position="315"/>
        <end position="408"/>
    </location>
</feature>
<accession>A0AAE1AGE4</accession>
<feature type="compositionally biased region" description="Basic residues" evidence="5">
    <location>
        <begin position="176"/>
        <end position="190"/>
    </location>
</feature>
<keyword evidence="3 4" id="KW-0727">SH2 domain</keyword>
<dbReference type="PANTHER" id="PTHR10872:SF2">
    <property type="entry name" value="LNK, ISOFORM D"/>
    <property type="match status" value="1"/>
</dbReference>
<dbReference type="SUPFAM" id="SSF55550">
    <property type="entry name" value="SH2 domain"/>
    <property type="match status" value="1"/>
</dbReference>
<feature type="compositionally biased region" description="Basic residues" evidence="5">
    <location>
        <begin position="138"/>
        <end position="157"/>
    </location>
</feature>
<dbReference type="InterPro" id="IPR036290">
    <property type="entry name" value="Phe_ZIP_sf"/>
</dbReference>
<feature type="compositionally biased region" description="Basic and acidic residues" evidence="5">
    <location>
        <begin position="113"/>
        <end position="130"/>
    </location>
</feature>
<dbReference type="CDD" id="cd10346">
    <property type="entry name" value="SH2_SH2B_family"/>
    <property type="match status" value="1"/>
</dbReference>
<dbReference type="InterPro" id="IPR011993">
    <property type="entry name" value="PH-like_dom_sf"/>
</dbReference>
<dbReference type="GO" id="GO:0005886">
    <property type="term" value="C:plasma membrane"/>
    <property type="evidence" value="ECO:0007669"/>
    <property type="project" value="TreeGrafter"/>
</dbReference>
<dbReference type="Pfam" id="PF00169">
    <property type="entry name" value="PH"/>
    <property type="match status" value="1"/>
</dbReference>
<dbReference type="Gene3D" id="6.10.140.110">
    <property type="match status" value="1"/>
</dbReference>
<evidence type="ECO:0000256" key="3">
    <source>
        <dbReference type="ARBA" id="ARBA00022999"/>
    </source>
</evidence>
<dbReference type="SUPFAM" id="SSF109805">
    <property type="entry name" value="Phenylalanine zipper"/>
    <property type="match status" value="1"/>
</dbReference>
<dbReference type="InterPro" id="IPR036860">
    <property type="entry name" value="SH2_dom_sf"/>
</dbReference>
<dbReference type="PANTHER" id="PTHR10872">
    <property type="entry name" value="SH2B ADAPTER PROTEIN"/>
    <property type="match status" value="1"/>
</dbReference>
<dbReference type="InterPro" id="IPR000980">
    <property type="entry name" value="SH2"/>
</dbReference>
<dbReference type="EMBL" id="JAWDGP010001912">
    <property type="protein sequence ID" value="KAK3787015.1"/>
    <property type="molecule type" value="Genomic_DNA"/>
</dbReference>
<dbReference type="GO" id="GO:0035556">
    <property type="term" value="P:intracellular signal transduction"/>
    <property type="evidence" value="ECO:0007669"/>
    <property type="project" value="TreeGrafter"/>
</dbReference>
<dbReference type="CDD" id="cd01231">
    <property type="entry name" value="PH_SH2B_family"/>
    <property type="match status" value="1"/>
</dbReference>
<dbReference type="Pfam" id="PF00017">
    <property type="entry name" value="SH2"/>
    <property type="match status" value="1"/>
</dbReference>
<feature type="domain" description="SH2" evidence="6">
    <location>
        <begin position="420"/>
        <end position="525"/>
    </location>
</feature>
<dbReference type="PRINTS" id="PR00401">
    <property type="entry name" value="SH2DOMAIN"/>
</dbReference>
<dbReference type="Gene3D" id="3.30.505.10">
    <property type="entry name" value="SH2 domain"/>
    <property type="match status" value="1"/>
</dbReference>
<dbReference type="GO" id="GO:0005068">
    <property type="term" value="F:transmembrane receptor protein tyrosine kinase adaptor activity"/>
    <property type="evidence" value="ECO:0007669"/>
    <property type="project" value="TreeGrafter"/>
</dbReference>
<gene>
    <name evidence="8" type="ORF">RRG08_037294</name>
</gene>
<dbReference type="FunFam" id="3.30.505.10:FF:000008">
    <property type="entry name" value="SH2B adapter protein 1 isoform 2"/>
    <property type="match status" value="1"/>
</dbReference>
<evidence type="ECO:0000313" key="9">
    <source>
        <dbReference type="Proteomes" id="UP001283361"/>
    </source>
</evidence>
<evidence type="ECO:0000313" key="8">
    <source>
        <dbReference type="EMBL" id="KAK3787015.1"/>
    </source>
</evidence>
<reference evidence="8" key="1">
    <citation type="journal article" date="2023" name="G3 (Bethesda)">
        <title>A reference genome for the long-term kleptoplast-retaining sea slug Elysia crispata morphotype clarki.</title>
        <authorList>
            <person name="Eastman K.E."/>
            <person name="Pendleton A.L."/>
            <person name="Shaikh M.A."/>
            <person name="Suttiyut T."/>
            <person name="Ogas R."/>
            <person name="Tomko P."/>
            <person name="Gavelis G."/>
            <person name="Widhalm J.R."/>
            <person name="Wisecaver J.H."/>
        </authorList>
    </citation>
    <scope>NUCLEOTIDE SEQUENCE</scope>
    <source>
        <strain evidence="8">ECLA1</strain>
    </source>
</reference>
<organism evidence="8 9">
    <name type="scientific">Elysia crispata</name>
    <name type="common">lettuce slug</name>
    <dbReference type="NCBI Taxonomy" id="231223"/>
    <lineage>
        <taxon>Eukaryota</taxon>
        <taxon>Metazoa</taxon>
        <taxon>Spiralia</taxon>
        <taxon>Lophotrochozoa</taxon>
        <taxon>Mollusca</taxon>
        <taxon>Gastropoda</taxon>
        <taxon>Heterobranchia</taxon>
        <taxon>Euthyneura</taxon>
        <taxon>Panpulmonata</taxon>
        <taxon>Sacoglossa</taxon>
        <taxon>Placobranchoidea</taxon>
        <taxon>Plakobranchidae</taxon>
        <taxon>Elysia</taxon>
    </lineage>
</organism>
<dbReference type="SUPFAM" id="SSF50729">
    <property type="entry name" value="PH domain-like"/>
    <property type="match status" value="1"/>
</dbReference>
<comment type="similarity">
    <text evidence="1">Belongs to the SH2B adapter family.</text>
</comment>
<feature type="compositionally biased region" description="Polar residues" evidence="5">
    <location>
        <begin position="99"/>
        <end position="112"/>
    </location>
</feature>
<keyword evidence="2" id="KW-0597">Phosphoprotein</keyword>
<evidence type="ECO:0000256" key="1">
    <source>
        <dbReference type="ARBA" id="ARBA00010220"/>
    </source>
</evidence>
<feature type="compositionally biased region" description="Low complexity" evidence="5">
    <location>
        <begin position="342"/>
        <end position="353"/>
    </location>
</feature>
<dbReference type="PROSITE" id="PS50001">
    <property type="entry name" value="SH2"/>
    <property type="match status" value="1"/>
</dbReference>
<feature type="region of interest" description="Disordered" evidence="5">
    <location>
        <begin position="88"/>
        <end position="195"/>
    </location>
</feature>
<protein>
    <recommendedName>
        <fullName evidence="10">SH2B adapter protein 1</fullName>
    </recommendedName>
</protein>
<dbReference type="InterPro" id="IPR015012">
    <property type="entry name" value="Phe_ZIP"/>
</dbReference>
<feature type="region of interest" description="Disordered" evidence="5">
    <location>
        <begin position="526"/>
        <end position="547"/>
    </location>
</feature>
<dbReference type="Proteomes" id="UP001283361">
    <property type="component" value="Unassembled WGS sequence"/>
</dbReference>
<name>A0AAE1AGE4_9GAST</name>
<dbReference type="AlphaFoldDB" id="A0AAE1AGE4"/>
<dbReference type="InterPro" id="IPR035057">
    <property type="entry name" value="SH2B1_SH2"/>
</dbReference>
<dbReference type="SMART" id="SM00252">
    <property type="entry name" value="SH2"/>
    <property type="match status" value="1"/>
</dbReference>
<dbReference type="InterPro" id="IPR030523">
    <property type="entry name" value="SH2B"/>
</dbReference>
<proteinExistence type="inferred from homology"/>
<dbReference type="Pfam" id="PF08916">
    <property type="entry name" value="Phe_ZIP"/>
    <property type="match status" value="1"/>
</dbReference>
<dbReference type="InterPro" id="IPR001849">
    <property type="entry name" value="PH_domain"/>
</dbReference>
<dbReference type="SMART" id="SM00233">
    <property type="entry name" value="PH"/>
    <property type="match status" value="1"/>
</dbReference>
<keyword evidence="9" id="KW-1185">Reference proteome</keyword>
<evidence type="ECO:0008006" key="10">
    <source>
        <dbReference type="Google" id="ProtNLM"/>
    </source>
</evidence>
<evidence type="ECO:0000256" key="4">
    <source>
        <dbReference type="PROSITE-ProRule" id="PRU00191"/>
    </source>
</evidence>
<dbReference type="Gene3D" id="2.30.29.30">
    <property type="entry name" value="Pleckstrin-homology domain (PH domain)/Phosphotyrosine-binding domain (PTB)"/>
    <property type="match status" value="1"/>
</dbReference>
<dbReference type="PROSITE" id="PS50003">
    <property type="entry name" value="PH_DOMAIN"/>
    <property type="match status" value="1"/>
</dbReference>
<evidence type="ECO:0000259" key="7">
    <source>
        <dbReference type="PROSITE" id="PS50003"/>
    </source>
</evidence>
<sequence length="602" mass="66715">MAGVGSDGEGESMTVDFCEKQASNSAQNFLQSFLAFDRNNPAVGRTRDPYEYAKKFTEFFLRSFDYELRRSSAHNINNHHTEVNSVAEAHGAASPAESVPTQSSEIVPQNGNDHTHHAHAGDYEREHSPERSVSPSRKPNKGILRRFSFKSIRRSKLFKQGTTGEDGTEPPSPQSRSKHKSKKESKHRSTSVHQDIHKEGIVNVLTGEDARGRSRWEKTRLVLLKTQSGFQMEFFSPPKSLKPRTGLFCFLITEVRETTALEMPDKENTFVIKGEGTIEYVVEASDPEDLRTWLKEIQNCLQQNHFPATAEGIASMRPRLPTAPSGSIERKDQPPLTPQHRSSSQGSLGSSTPSIPPRPSPRPWSMIHVENNTPPSASNISADMRNSPRADTGFGEPDGAQGHHDDGMSGVEALLSEYPWFHGTLSRAEAAQLVLQQGPSGHGVFLVRKSETRAGEYVLTFNFQGRAKHLRMTINSEARCRVQHLWFETIFDMLEHFRTHPIPLESGGSSDVTLQNFIVSLERPQSMPVHGSPRVRAGAAGPGHGTGRNALAAVHHDGVRDVVVVSGSVRARTSSIENVVREQTQAQQQQHSRAIGNHYSFV</sequence>